<evidence type="ECO:0000256" key="1">
    <source>
        <dbReference type="ARBA" id="ARBA00022741"/>
    </source>
</evidence>
<evidence type="ECO:0000313" key="4">
    <source>
        <dbReference type="EMBL" id="RMB13540.1"/>
    </source>
</evidence>
<dbReference type="AlphaFoldDB" id="A0A3M0CYU6"/>
<evidence type="ECO:0000256" key="2">
    <source>
        <dbReference type="ARBA" id="ARBA00022840"/>
    </source>
</evidence>
<reference evidence="4" key="3">
    <citation type="submission" date="2018-10" db="EMBL/GenBank/DDBJ databases">
        <authorList>
            <person name="Whitman W."/>
            <person name="Huntemann M."/>
            <person name="Clum A."/>
            <person name="Pillay M."/>
            <person name="Palaniappan K."/>
            <person name="Varghese N."/>
            <person name="Mikhailova N."/>
            <person name="Stamatis D."/>
            <person name="Reddy T."/>
            <person name="Daum C."/>
            <person name="Shapiro N."/>
            <person name="Ivanova N."/>
            <person name="Kyrpides N."/>
            <person name="Woyke T."/>
        </authorList>
    </citation>
    <scope>NUCLEOTIDE SEQUENCE</scope>
    <source>
        <strain evidence="4">CGMCC 1.10124</strain>
    </source>
</reference>
<dbReference type="EMBL" id="REFS01000004">
    <property type="protein sequence ID" value="RMB13540.1"/>
    <property type="molecule type" value="Genomic_DNA"/>
</dbReference>
<evidence type="ECO:0000313" key="5">
    <source>
        <dbReference type="Proteomes" id="UP000277326"/>
    </source>
</evidence>
<dbReference type="SUPFAM" id="SSF52540">
    <property type="entry name" value="P-loop containing nucleoside triphosphate hydrolases"/>
    <property type="match status" value="1"/>
</dbReference>
<evidence type="ECO:0000313" key="6">
    <source>
        <dbReference type="Proteomes" id="UP000282007"/>
    </source>
</evidence>
<dbReference type="PANTHER" id="PTHR43637">
    <property type="entry name" value="UPF0273 PROTEIN TM_0370"/>
    <property type="match status" value="1"/>
</dbReference>
<dbReference type="EMBL" id="CP034145">
    <property type="protein sequence ID" value="AZH25231.1"/>
    <property type="molecule type" value="Genomic_DNA"/>
</dbReference>
<reference evidence="3 6" key="2">
    <citation type="submission" date="2018-07" db="EMBL/GenBank/DDBJ databases">
        <title>Genome sequences of Haloplanus aerogenes JCM 16430T.</title>
        <authorList>
            <person name="Kim Y.B."/>
            <person name="Roh S.W."/>
        </authorList>
    </citation>
    <scope>NUCLEOTIDE SEQUENCE [LARGE SCALE GENOMIC DNA]</scope>
    <source>
        <strain evidence="3 6">JCM 16430</strain>
    </source>
</reference>
<dbReference type="InterPro" id="IPR055549">
    <property type="entry name" value="DUF7125"/>
</dbReference>
<dbReference type="KEGG" id="haer:DU502_07475"/>
<proteinExistence type="predicted"/>
<accession>A0A3M0CYU6</accession>
<gene>
    <name evidence="4" type="ORF">ATH50_1979</name>
    <name evidence="3" type="ORF">DU502_07475</name>
</gene>
<name>A0A3M0CYU6_9EURY</name>
<keyword evidence="2" id="KW-0067">ATP-binding</keyword>
<dbReference type="GO" id="GO:0005524">
    <property type="term" value="F:ATP binding"/>
    <property type="evidence" value="ECO:0007669"/>
    <property type="project" value="UniProtKB-KW"/>
</dbReference>
<dbReference type="Gene3D" id="3.40.50.300">
    <property type="entry name" value="P-loop containing nucleotide triphosphate hydrolases"/>
    <property type="match status" value="1"/>
</dbReference>
<dbReference type="GeneID" id="38471115"/>
<dbReference type="Pfam" id="PF23442">
    <property type="entry name" value="DUF7125"/>
    <property type="match status" value="1"/>
</dbReference>
<dbReference type="InterPro" id="IPR027417">
    <property type="entry name" value="P-loop_NTPase"/>
</dbReference>
<organism evidence="4 5">
    <name type="scientific">Haloplanus aerogenes</name>
    <dbReference type="NCBI Taxonomy" id="660522"/>
    <lineage>
        <taxon>Archaea</taxon>
        <taxon>Methanobacteriati</taxon>
        <taxon>Methanobacteriota</taxon>
        <taxon>Stenosarchaea group</taxon>
        <taxon>Halobacteria</taxon>
        <taxon>Halobacteriales</taxon>
        <taxon>Haloferacaceae</taxon>
        <taxon>Haloplanus</taxon>
    </lineage>
</organism>
<keyword evidence="1" id="KW-0547">Nucleotide-binding</keyword>
<reference evidence="4 5" key="1">
    <citation type="journal article" date="2015" name="Stand. Genomic Sci.">
        <title>Genomic Encyclopedia of Bacterial and Archaeal Type Strains, Phase III: the genomes of soil and plant-associated and newly described type strains.</title>
        <authorList>
            <person name="Whitman W.B."/>
            <person name="Woyke T."/>
            <person name="Klenk H.P."/>
            <person name="Zhou Y."/>
            <person name="Lilburn T.G."/>
            <person name="Beck B.J."/>
            <person name="De Vos P."/>
            <person name="Vandamme P."/>
            <person name="Eisen J.A."/>
            <person name="Garrity G."/>
            <person name="Hugenholtz P."/>
            <person name="Kyrpides N.C."/>
        </authorList>
    </citation>
    <scope>NUCLEOTIDE SEQUENCE [LARGE SCALE GENOMIC DNA]</scope>
    <source>
        <strain evidence="4 5">CGMCC 1.10124</strain>
    </source>
</reference>
<keyword evidence="6" id="KW-1185">Reference proteome</keyword>
<dbReference type="Proteomes" id="UP000277326">
    <property type="component" value="Unassembled WGS sequence"/>
</dbReference>
<evidence type="ECO:0000313" key="3">
    <source>
        <dbReference type="EMBL" id="AZH25231.1"/>
    </source>
</evidence>
<dbReference type="RefSeq" id="WP_121920614.1">
    <property type="nucleotide sequence ID" value="NZ_CP034145.1"/>
</dbReference>
<sequence>MADRLPTGISVLDRQLDGGIPPGSILLLTADPASQSESLLYEIAAARGTLYVTTVRSEQAVRDAVDRYQGRVDRLTIRDAGDYPPIDNATRLVKDLPESSNLLVDVVDPLEEADPARYRAFLNELQTHMVNTGSIAVLHAMHGHGDPPVNRTLSEHMADVVFDLQTDTDGSQIVNRLAVPKFRGGGALEETIKLKLTDGVTIDTSRDIA</sequence>
<dbReference type="Proteomes" id="UP000282007">
    <property type="component" value="Chromosome"/>
</dbReference>
<dbReference type="OrthoDB" id="49711at2157"/>
<protein>
    <submittedName>
        <fullName evidence="4">KaiC/GvpD/RAD55 family RecA-like ATPase</fullName>
    </submittedName>
    <submittedName>
        <fullName evidence="3">Transcriptional regulator</fullName>
    </submittedName>
</protein>